<gene>
    <name evidence="1" type="ORF">B0I18_106241</name>
</gene>
<dbReference type="OrthoDB" id="1490014at2"/>
<comment type="caution">
    <text evidence="1">The sequence shown here is derived from an EMBL/GenBank/DDBJ whole genome shotgun (WGS) entry which is preliminary data.</text>
</comment>
<dbReference type="RefSeq" id="WP_106523826.1">
    <property type="nucleotide sequence ID" value="NZ_PYGD01000006.1"/>
</dbReference>
<dbReference type="EMBL" id="PYGD01000006">
    <property type="protein sequence ID" value="PSK91229.1"/>
    <property type="molecule type" value="Genomic_DNA"/>
</dbReference>
<reference evidence="1 2" key="1">
    <citation type="submission" date="2018-03" db="EMBL/GenBank/DDBJ databases">
        <title>Genomic Encyclopedia of Type Strains, Phase III (KMG-III): the genomes of soil and plant-associated and newly described type strains.</title>
        <authorList>
            <person name="Whitman W."/>
        </authorList>
    </citation>
    <scope>NUCLEOTIDE SEQUENCE [LARGE SCALE GENOMIC DNA]</scope>
    <source>
        <strain evidence="1 2">CGMCC 1.12700</strain>
    </source>
</reference>
<dbReference type="AlphaFoldDB" id="A0A2P8D1Z4"/>
<accession>A0A2P8D1Z4</accession>
<evidence type="ECO:0008006" key="3">
    <source>
        <dbReference type="Google" id="ProtNLM"/>
    </source>
</evidence>
<name>A0A2P8D1Z4_9BACT</name>
<dbReference type="Proteomes" id="UP000240572">
    <property type="component" value="Unassembled WGS sequence"/>
</dbReference>
<evidence type="ECO:0000313" key="1">
    <source>
        <dbReference type="EMBL" id="PSK91229.1"/>
    </source>
</evidence>
<evidence type="ECO:0000313" key="2">
    <source>
        <dbReference type="Proteomes" id="UP000240572"/>
    </source>
</evidence>
<proteinExistence type="predicted"/>
<keyword evidence="2" id="KW-1185">Reference proteome</keyword>
<protein>
    <recommendedName>
        <fullName evidence="3">Cleaved adhesin domain-containing protein</fullName>
    </recommendedName>
</protein>
<sequence>MKHILLILCTLVTAISGYGQCPNGDLEMGTFVNWRRYINTAPSTGTLNPAAFTEVSVPDRHMITVAPGVDTIVGSEIPVVAAGKFAARLGNSRTGKQSEILSYTFTLTQNFSFMYALVFQNEHPTLPIANPYFTYWISVTNDLPTSTLSGNLLAMQEYRADSSPFFQHSGSIAYKQWTKECVMTKFPSLYARVGQTVTIYFATADCNANGHYGYAYIDELCKANTVTASFTMPTSIGNPESFPINADATASTNEAEYYYTAQECNAAGTTLYGSPVSTAIYPGTAGAENIRTLFLPGTFVHGKYYRITLYVRNCDGYWVSTWKVLYVN</sequence>
<organism evidence="1 2">
    <name type="scientific">Taibaiella chishuiensis</name>
    <dbReference type="NCBI Taxonomy" id="1434707"/>
    <lineage>
        <taxon>Bacteria</taxon>
        <taxon>Pseudomonadati</taxon>
        <taxon>Bacteroidota</taxon>
        <taxon>Chitinophagia</taxon>
        <taxon>Chitinophagales</taxon>
        <taxon>Chitinophagaceae</taxon>
        <taxon>Taibaiella</taxon>
    </lineage>
</organism>